<dbReference type="SUPFAM" id="SSF53098">
    <property type="entry name" value="Ribonuclease H-like"/>
    <property type="match status" value="1"/>
</dbReference>
<dbReference type="Pfam" id="PF13306">
    <property type="entry name" value="LRR_5"/>
    <property type="match status" value="2"/>
</dbReference>
<organism evidence="3 4">
    <name type="scientific">Tritrichomonas musculus</name>
    <dbReference type="NCBI Taxonomy" id="1915356"/>
    <lineage>
        <taxon>Eukaryota</taxon>
        <taxon>Metamonada</taxon>
        <taxon>Parabasalia</taxon>
        <taxon>Tritrichomonadida</taxon>
        <taxon>Tritrichomonadidae</taxon>
        <taxon>Tritrichomonas</taxon>
    </lineage>
</organism>
<evidence type="ECO:0000256" key="1">
    <source>
        <dbReference type="SAM" id="MobiDB-lite"/>
    </source>
</evidence>
<evidence type="ECO:0000259" key="2">
    <source>
        <dbReference type="Pfam" id="PF05699"/>
    </source>
</evidence>
<name>A0ABR2H385_9EUKA</name>
<dbReference type="InterPro" id="IPR008906">
    <property type="entry name" value="HATC_C_dom"/>
</dbReference>
<feature type="domain" description="HAT C-terminal dimerisation" evidence="2">
    <location>
        <begin position="1085"/>
        <end position="1143"/>
    </location>
</feature>
<feature type="compositionally biased region" description="Acidic residues" evidence="1">
    <location>
        <begin position="905"/>
        <end position="917"/>
    </location>
</feature>
<gene>
    <name evidence="3" type="ORF">M9Y10_030922</name>
</gene>
<dbReference type="InterPro" id="IPR012337">
    <property type="entry name" value="RNaseH-like_sf"/>
</dbReference>
<dbReference type="Proteomes" id="UP001470230">
    <property type="component" value="Unassembled WGS sequence"/>
</dbReference>
<dbReference type="InterPro" id="IPR032675">
    <property type="entry name" value="LRR_dom_sf"/>
</dbReference>
<dbReference type="Pfam" id="PF05699">
    <property type="entry name" value="Dimer_Tnp_hAT"/>
    <property type="match status" value="1"/>
</dbReference>
<dbReference type="Gene3D" id="3.80.10.10">
    <property type="entry name" value="Ribonuclease Inhibitor"/>
    <property type="match status" value="1"/>
</dbReference>
<dbReference type="EMBL" id="JAPFFF010000047">
    <property type="protein sequence ID" value="KAK8840361.1"/>
    <property type="molecule type" value="Genomic_DNA"/>
</dbReference>
<evidence type="ECO:0000313" key="4">
    <source>
        <dbReference type="Proteomes" id="UP001470230"/>
    </source>
</evidence>
<comment type="caution">
    <text evidence="3">The sequence shown here is derived from an EMBL/GenBank/DDBJ whole genome shotgun (WGS) entry which is preliminary data.</text>
</comment>
<feature type="region of interest" description="Disordered" evidence="1">
    <location>
        <begin position="975"/>
        <end position="1017"/>
    </location>
</feature>
<sequence length="1174" mass="136820">MQNAESAPKKYTILDNFIINDLTKIIPKSKNQSTRKSYQCNIDKTINCNFIITSKGLAEMHRLFKHFQKLHCPMLSNFILQFMIDNPSNLDSFSNIPEINDFIDKYILPKYESEKEKSQEISKCFSKKTSSESCLDISKIDFTKLKQTVLEQGIFEHLSLRTICSKSHSSFIIGFLKLGFEIGRNSDMSLDTFLNICDDINVPRNLIEKVGDDYFNSNISIFRGSMAAFQIDASKINDKEILVFILSAKSRSNEPFLFDLEHNFDGTLEDFHKSVRERILKAKENNIEIVGITTDNLPTQIQALSQDSTDCLQNKFIDMKTIIHFRCTCHLLNLAYTDWIKTKCFLSKYEKKIKRIMKVLNLKIFTKKLSKKIPTICITRWNSAFRALETIFHLRKEIISLFSNSSDKEMKILITIISDLKFIFSYGFFEVYPLLFHFATLIDFMQNSNISCVESIIIVEYFLDKIKQNIIKYKIRDCGKKLYSFIKKRLILNKNIQLYNLASLFHPDGIVRYRRIMSKVDPAYNIPEENDSYFHCIKDKILLEINEKNRKISIEDYKKNEYNNFFKVLNKPYSIKVHQKKKKTSIQNTSKKQLILDGYFPNDFHSKENPSDEEFDDYPLTINLLNTNEKHHEALWNNSDSNMNNTTPKEVITINNIIFELNFDQNTAKIIGNNNAKGDIFIPQKVTHNNINLDVISINERSFKNTKLIKSIKFPTDSKVETFEKDSFVDSSIESIEIPGSVKNLAEGWCRGTSKLTNLKLMPNNKRFIYLDNKMLIGKNEIESDTYENCLFVRRDIKVVTIPSFIKQIDAYAFSESLCESIYITTNITIIKEGAFYKCIHLCNVEIPVNSKLQKIGKLCFYKTSIDKIKIPSLLELGESWCDNTTLISQIEESAQKSPISSESEYNDDELEEDYNDENQINVLNDDLSEEEDMNDSNNFDFEQLSLSEINVDYAIDHIIDYTLINTNTENTKEINDENINDNTENTNESGENCNNNKKDDSSKNNTNKIFKKNKEKEHYDKRKKAIEWNNIENEIIKNACYLNLTKEEAINSAIELHNLIMTPFSVIRKKYPSAICANSYYSHFWSLMRKWEYDDGHTYNNIANIAARLFPIPASEVDAERAFSQIKWRFDSRRNKIKPKTMINELNIENEQKRKIQSNSDFLVTMWQHPNHK</sequence>
<protein>
    <recommendedName>
        <fullName evidence="2">HAT C-terminal dimerisation domain-containing protein</fullName>
    </recommendedName>
</protein>
<accession>A0ABR2H385</accession>
<proteinExistence type="predicted"/>
<keyword evidence="4" id="KW-1185">Reference proteome</keyword>
<evidence type="ECO:0000313" key="3">
    <source>
        <dbReference type="EMBL" id="KAK8840361.1"/>
    </source>
</evidence>
<feature type="region of interest" description="Disordered" evidence="1">
    <location>
        <begin position="893"/>
        <end position="921"/>
    </location>
</feature>
<reference evidence="3 4" key="1">
    <citation type="submission" date="2024-04" db="EMBL/GenBank/DDBJ databases">
        <title>Tritrichomonas musculus Genome.</title>
        <authorList>
            <person name="Alves-Ferreira E."/>
            <person name="Grigg M."/>
            <person name="Lorenzi H."/>
            <person name="Galac M."/>
        </authorList>
    </citation>
    <scope>NUCLEOTIDE SEQUENCE [LARGE SCALE GENOMIC DNA]</scope>
    <source>
        <strain evidence="3 4">EAF2021</strain>
    </source>
</reference>
<dbReference type="InterPro" id="IPR026906">
    <property type="entry name" value="LRR_5"/>
</dbReference>
<feature type="compositionally biased region" description="Low complexity" evidence="1">
    <location>
        <begin position="981"/>
        <end position="996"/>
    </location>
</feature>